<gene>
    <name evidence="4" type="ORF">J437_LFUL006793</name>
</gene>
<dbReference type="SUPFAM" id="SSF50494">
    <property type="entry name" value="Trypsin-like serine proteases"/>
    <property type="match status" value="1"/>
</dbReference>
<sequence length="286" mass="31863">MHGANEDNNLAILKMVRPVIFEEYPHIAPVCLPMFMNSKANLSDCMVAGWSSSKVVTLIEFLETYMDYVDPEHRGVKSLLLSSSCPKDKHGRNCNIHHHSQHKSAESSPIEIMLQEVDEISAQIKVKLEENTETDEEEKIYSEKPVIYSRVLQKSVAQVLSHSECSKLVKDLNATSPKPSQICVLPQESSQPCVGDVGSPVICKLVEEKKKSLKEGSIEDIAPKYAVVGIITQSYSCNDMDQKTSTQYPLLASSISKSLDHICYAITSSFKKTKIGSFKIQSLRQL</sequence>
<keyword evidence="5" id="KW-1185">Reference proteome</keyword>
<dbReference type="Gene3D" id="2.40.10.10">
    <property type="entry name" value="Trypsin-like serine proteases"/>
    <property type="match status" value="2"/>
</dbReference>
<dbReference type="Pfam" id="PF00089">
    <property type="entry name" value="Trypsin"/>
    <property type="match status" value="1"/>
</dbReference>
<dbReference type="Proteomes" id="UP000792457">
    <property type="component" value="Unassembled WGS sequence"/>
</dbReference>
<comment type="caution">
    <text evidence="4">The sequence shown here is derived from an EMBL/GenBank/DDBJ whole genome shotgun (WGS) entry which is preliminary data.</text>
</comment>
<dbReference type="InterPro" id="IPR051487">
    <property type="entry name" value="Ser/Thr_Proteases_Immune/Dev"/>
</dbReference>
<evidence type="ECO:0000313" key="4">
    <source>
        <dbReference type="EMBL" id="KAG8222775.1"/>
    </source>
</evidence>
<feature type="domain" description="Peptidase S1" evidence="3">
    <location>
        <begin position="1"/>
        <end position="267"/>
    </location>
</feature>
<reference evidence="4" key="2">
    <citation type="submission" date="2017-10" db="EMBL/GenBank/DDBJ databases">
        <title>Ladona fulva Genome sequencing and assembly.</title>
        <authorList>
            <person name="Murali S."/>
            <person name="Richards S."/>
            <person name="Bandaranaike D."/>
            <person name="Bellair M."/>
            <person name="Blankenburg K."/>
            <person name="Chao H."/>
            <person name="Dinh H."/>
            <person name="Doddapaneni H."/>
            <person name="Dugan-Rocha S."/>
            <person name="Elkadiri S."/>
            <person name="Gnanaolivu R."/>
            <person name="Hernandez B."/>
            <person name="Skinner E."/>
            <person name="Javaid M."/>
            <person name="Lee S."/>
            <person name="Li M."/>
            <person name="Ming W."/>
            <person name="Munidasa M."/>
            <person name="Muniz J."/>
            <person name="Nguyen L."/>
            <person name="Hughes D."/>
            <person name="Osuji N."/>
            <person name="Pu L.-L."/>
            <person name="Puazo M."/>
            <person name="Qu C."/>
            <person name="Quiroz J."/>
            <person name="Raj R."/>
            <person name="Weissenberger G."/>
            <person name="Xin Y."/>
            <person name="Zou X."/>
            <person name="Han Y."/>
            <person name="Worley K."/>
            <person name="Muzny D."/>
            <person name="Gibbs R."/>
        </authorList>
    </citation>
    <scope>NUCLEOTIDE SEQUENCE</scope>
    <source>
        <strain evidence="4">Sampled in the wild</strain>
    </source>
</reference>
<evidence type="ECO:0000313" key="5">
    <source>
        <dbReference type="Proteomes" id="UP000792457"/>
    </source>
</evidence>
<comment type="similarity">
    <text evidence="2">Belongs to the peptidase S1 family. CLIP subfamily.</text>
</comment>
<dbReference type="PROSITE" id="PS50240">
    <property type="entry name" value="TRYPSIN_DOM"/>
    <property type="match status" value="1"/>
</dbReference>
<protein>
    <recommendedName>
        <fullName evidence="3">Peptidase S1 domain-containing protein</fullName>
    </recommendedName>
</protein>
<reference evidence="4" key="1">
    <citation type="submission" date="2013-04" db="EMBL/GenBank/DDBJ databases">
        <authorList>
            <person name="Qu J."/>
            <person name="Murali S.C."/>
            <person name="Bandaranaike D."/>
            <person name="Bellair M."/>
            <person name="Blankenburg K."/>
            <person name="Chao H."/>
            <person name="Dinh H."/>
            <person name="Doddapaneni H."/>
            <person name="Downs B."/>
            <person name="Dugan-Rocha S."/>
            <person name="Elkadiri S."/>
            <person name="Gnanaolivu R.D."/>
            <person name="Hernandez B."/>
            <person name="Javaid M."/>
            <person name="Jayaseelan J.C."/>
            <person name="Lee S."/>
            <person name="Li M."/>
            <person name="Ming W."/>
            <person name="Munidasa M."/>
            <person name="Muniz J."/>
            <person name="Nguyen L."/>
            <person name="Ongeri F."/>
            <person name="Osuji N."/>
            <person name="Pu L.-L."/>
            <person name="Puazo M."/>
            <person name="Qu C."/>
            <person name="Quiroz J."/>
            <person name="Raj R."/>
            <person name="Weissenberger G."/>
            <person name="Xin Y."/>
            <person name="Zou X."/>
            <person name="Han Y."/>
            <person name="Richards S."/>
            <person name="Worley K."/>
            <person name="Muzny D."/>
            <person name="Gibbs R."/>
        </authorList>
    </citation>
    <scope>NUCLEOTIDE SEQUENCE</scope>
    <source>
        <strain evidence="4">Sampled in the wild</strain>
    </source>
</reference>
<dbReference type="GO" id="GO:0006508">
    <property type="term" value="P:proteolysis"/>
    <property type="evidence" value="ECO:0007669"/>
    <property type="project" value="InterPro"/>
</dbReference>
<dbReference type="EMBL" id="KZ308144">
    <property type="protein sequence ID" value="KAG8222775.1"/>
    <property type="molecule type" value="Genomic_DNA"/>
</dbReference>
<evidence type="ECO:0000256" key="1">
    <source>
        <dbReference type="ARBA" id="ARBA00023157"/>
    </source>
</evidence>
<dbReference type="PANTHER" id="PTHR24256">
    <property type="entry name" value="TRYPTASE-RELATED"/>
    <property type="match status" value="1"/>
</dbReference>
<keyword evidence="1" id="KW-1015">Disulfide bond</keyword>
<proteinExistence type="inferred from homology"/>
<dbReference type="InterPro" id="IPR009003">
    <property type="entry name" value="Peptidase_S1_PA"/>
</dbReference>
<evidence type="ECO:0000259" key="3">
    <source>
        <dbReference type="PROSITE" id="PS50240"/>
    </source>
</evidence>
<organism evidence="4 5">
    <name type="scientific">Ladona fulva</name>
    <name type="common">Scarce chaser dragonfly</name>
    <name type="synonym">Libellula fulva</name>
    <dbReference type="NCBI Taxonomy" id="123851"/>
    <lineage>
        <taxon>Eukaryota</taxon>
        <taxon>Metazoa</taxon>
        <taxon>Ecdysozoa</taxon>
        <taxon>Arthropoda</taxon>
        <taxon>Hexapoda</taxon>
        <taxon>Insecta</taxon>
        <taxon>Pterygota</taxon>
        <taxon>Palaeoptera</taxon>
        <taxon>Odonata</taxon>
        <taxon>Epiprocta</taxon>
        <taxon>Anisoptera</taxon>
        <taxon>Libelluloidea</taxon>
        <taxon>Libellulidae</taxon>
        <taxon>Ladona</taxon>
    </lineage>
</organism>
<dbReference type="GO" id="GO:0004252">
    <property type="term" value="F:serine-type endopeptidase activity"/>
    <property type="evidence" value="ECO:0007669"/>
    <property type="project" value="InterPro"/>
</dbReference>
<dbReference type="InterPro" id="IPR001254">
    <property type="entry name" value="Trypsin_dom"/>
</dbReference>
<evidence type="ECO:0000256" key="2">
    <source>
        <dbReference type="ARBA" id="ARBA00024195"/>
    </source>
</evidence>
<dbReference type="AlphaFoldDB" id="A0A8K0JU82"/>
<accession>A0A8K0JU82</accession>
<name>A0A8K0JU82_LADFU</name>
<dbReference type="InterPro" id="IPR043504">
    <property type="entry name" value="Peptidase_S1_PA_chymotrypsin"/>
</dbReference>